<evidence type="ECO:0000313" key="3">
    <source>
        <dbReference type="Proteomes" id="UP000199144"/>
    </source>
</evidence>
<gene>
    <name evidence="2" type="ORF">SAMN04488042_101393</name>
</gene>
<evidence type="ECO:0000313" key="2">
    <source>
        <dbReference type="EMBL" id="SFL48591.1"/>
    </source>
</evidence>
<sequence length="294" mass="31409">MQITANGITLEVQEFGPSDGVPLILIRGLGSQLIHWPAELYNGLAARGYRTIIFDNRDVGLSQRCPAPDAPGDADAILEIAASGAPVPHAYKLTDMSDDVIGLMDALDIETAHIFGISMGGGIAQTLCIDHPDRLRSATIVMTAARPLASGEEGRTLLPAILSRPMDKDAYIESWVQEHANHGSPGYPMPDEGIRAEAELAWSRGVDADGINRQALAVMASPDRRSDLTRVALPCQVIHGVDDALIPVELGAEIASLIPECDYHAIDGMGHIITPALAPMIVEMVDDFIQRRGG</sequence>
<dbReference type="InterPro" id="IPR000073">
    <property type="entry name" value="AB_hydrolase_1"/>
</dbReference>
<proteinExistence type="predicted"/>
<dbReference type="EMBL" id="FOTQ01000001">
    <property type="protein sequence ID" value="SFL48591.1"/>
    <property type="molecule type" value="Genomic_DNA"/>
</dbReference>
<dbReference type="Pfam" id="PF00561">
    <property type="entry name" value="Abhydrolase_1"/>
    <property type="match status" value="1"/>
</dbReference>
<dbReference type="OrthoDB" id="9798888at2"/>
<dbReference type="AlphaFoldDB" id="A0A1I4I458"/>
<keyword evidence="3" id="KW-1185">Reference proteome</keyword>
<dbReference type="InterPro" id="IPR029058">
    <property type="entry name" value="AB_hydrolase_fold"/>
</dbReference>
<dbReference type="GO" id="GO:0004806">
    <property type="term" value="F:triacylglycerol lipase activity"/>
    <property type="evidence" value="ECO:0007669"/>
    <property type="project" value="TreeGrafter"/>
</dbReference>
<accession>A0A1I4I458</accession>
<dbReference type="STRING" id="254406.SAMN04488042_101393"/>
<dbReference type="Gene3D" id="3.40.50.1820">
    <property type="entry name" value="alpha/beta hydrolase"/>
    <property type="match status" value="1"/>
</dbReference>
<dbReference type="RefSeq" id="WP_093090368.1">
    <property type="nucleotide sequence ID" value="NZ_FOTQ01000001.1"/>
</dbReference>
<organism evidence="2 3">
    <name type="scientific">Shimia aestuarii</name>
    <dbReference type="NCBI Taxonomy" id="254406"/>
    <lineage>
        <taxon>Bacteria</taxon>
        <taxon>Pseudomonadati</taxon>
        <taxon>Pseudomonadota</taxon>
        <taxon>Alphaproteobacteria</taxon>
        <taxon>Rhodobacterales</taxon>
        <taxon>Roseobacteraceae</taxon>
    </lineage>
</organism>
<dbReference type="PANTHER" id="PTHR43433:SF5">
    <property type="entry name" value="AB HYDROLASE-1 DOMAIN-CONTAINING PROTEIN"/>
    <property type="match status" value="1"/>
</dbReference>
<evidence type="ECO:0000259" key="1">
    <source>
        <dbReference type="Pfam" id="PF00561"/>
    </source>
</evidence>
<protein>
    <submittedName>
        <fullName evidence="2">Pimeloyl-ACP methyl ester carboxylesterase</fullName>
    </submittedName>
</protein>
<dbReference type="PANTHER" id="PTHR43433">
    <property type="entry name" value="HYDROLASE, ALPHA/BETA FOLD FAMILY PROTEIN"/>
    <property type="match status" value="1"/>
</dbReference>
<dbReference type="GO" id="GO:0046503">
    <property type="term" value="P:glycerolipid catabolic process"/>
    <property type="evidence" value="ECO:0007669"/>
    <property type="project" value="TreeGrafter"/>
</dbReference>
<reference evidence="2 3" key="1">
    <citation type="submission" date="2016-10" db="EMBL/GenBank/DDBJ databases">
        <authorList>
            <person name="de Groot N.N."/>
        </authorList>
    </citation>
    <scope>NUCLEOTIDE SEQUENCE [LARGE SCALE GENOMIC DNA]</scope>
    <source>
        <strain evidence="2 3">DSM 15283</strain>
    </source>
</reference>
<feature type="domain" description="AB hydrolase-1" evidence="1">
    <location>
        <begin position="22"/>
        <end position="272"/>
    </location>
</feature>
<dbReference type="Proteomes" id="UP000199144">
    <property type="component" value="Unassembled WGS sequence"/>
</dbReference>
<dbReference type="InterPro" id="IPR050471">
    <property type="entry name" value="AB_hydrolase"/>
</dbReference>
<dbReference type="SUPFAM" id="SSF53474">
    <property type="entry name" value="alpha/beta-Hydrolases"/>
    <property type="match status" value="1"/>
</dbReference>
<name>A0A1I4I458_9RHOB</name>